<evidence type="ECO:0000313" key="2">
    <source>
        <dbReference type="Proteomes" id="UP000822688"/>
    </source>
</evidence>
<protein>
    <submittedName>
        <fullName evidence="1">Uncharacterized protein</fullName>
    </submittedName>
</protein>
<organism evidence="1 2">
    <name type="scientific">Ceratodon purpureus</name>
    <name type="common">Fire moss</name>
    <name type="synonym">Dicranum purpureum</name>
    <dbReference type="NCBI Taxonomy" id="3225"/>
    <lineage>
        <taxon>Eukaryota</taxon>
        <taxon>Viridiplantae</taxon>
        <taxon>Streptophyta</taxon>
        <taxon>Embryophyta</taxon>
        <taxon>Bryophyta</taxon>
        <taxon>Bryophytina</taxon>
        <taxon>Bryopsida</taxon>
        <taxon>Dicranidae</taxon>
        <taxon>Pseudoditrichales</taxon>
        <taxon>Ditrichaceae</taxon>
        <taxon>Ceratodon</taxon>
    </lineage>
</organism>
<comment type="caution">
    <text evidence="1">The sequence shown here is derived from an EMBL/GenBank/DDBJ whole genome shotgun (WGS) entry which is preliminary data.</text>
</comment>
<reference evidence="1" key="1">
    <citation type="submission" date="2020-06" db="EMBL/GenBank/DDBJ databases">
        <title>WGS assembly of Ceratodon purpureus strain R40.</title>
        <authorList>
            <person name="Carey S.B."/>
            <person name="Jenkins J."/>
            <person name="Shu S."/>
            <person name="Lovell J.T."/>
            <person name="Sreedasyam A."/>
            <person name="Maumus F."/>
            <person name="Tiley G.P."/>
            <person name="Fernandez-Pozo N."/>
            <person name="Barry K."/>
            <person name="Chen C."/>
            <person name="Wang M."/>
            <person name="Lipzen A."/>
            <person name="Daum C."/>
            <person name="Saski C.A."/>
            <person name="Payton A.C."/>
            <person name="Mcbreen J.C."/>
            <person name="Conrad R.E."/>
            <person name="Kollar L.M."/>
            <person name="Olsson S."/>
            <person name="Huttunen S."/>
            <person name="Landis J.B."/>
            <person name="Wickett N.J."/>
            <person name="Johnson M.G."/>
            <person name="Rensing S.A."/>
            <person name="Grimwood J."/>
            <person name="Schmutz J."/>
            <person name="Mcdaniel S.F."/>
        </authorList>
    </citation>
    <scope>NUCLEOTIDE SEQUENCE</scope>
    <source>
        <strain evidence="1">R40</strain>
    </source>
</reference>
<name>A0A8T0J2D2_CERPU</name>
<dbReference type="Pfam" id="PF13561">
    <property type="entry name" value="adh_short_C2"/>
    <property type="match status" value="1"/>
</dbReference>
<keyword evidence="2" id="KW-1185">Reference proteome</keyword>
<dbReference type="Proteomes" id="UP000822688">
    <property type="component" value="Chromosome 1"/>
</dbReference>
<dbReference type="EMBL" id="CM026421">
    <property type="protein sequence ID" value="KAG0590084.1"/>
    <property type="molecule type" value="Genomic_DNA"/>
</dbReference>
<sequence>MGDMRAGMLGTSLKGKVVLLVSVAEDLGYELGTSLAKHGCRIVLAGRSSEIRTASDSIKALGYGSEAVGEVELDVRGGEASIDASVGQAWDIFGTIDVLLYCSAVPGALKSPLDHTESDWDETMTVNLKAPWLVARAVAQRMKSSEKLGSILFVSYISGLDRGFTPGVSVHGTALAGLHQLTKFMGMELGKYGIMVAAVARGLSKTDPLLASRSEQQMQEAAKKMPLNRWTHPVRDIEGLIAFLASDNAHYSTSSIFIADGGQSLPRPRMKSYL</sequence>
<dbReference type="PANTHER" id="PTHR44375:SF6">
    <property type="entry name" value="F28J7.36 PROTEIN"/>
    <property type="match status" value="1"/>
</dbReference>
<dbReference type="CDD" id="cd05233">
    <property type="entry name" value="SDR_c"/>
    <property type="match status" value="1"/>
</dbReference>
<dbReference type="InterPro" id="IPR002347">
    <property type="entry name" value="SDR_fam"/>
</dbReference>
<dbReference type="InterPro" id="IPR036291">
    <property type="entry name" value="NAD(P)-bd_dom_sf"/>
</dbReference>
<accession>A0A8T0J2D2</accession>
<evidence type="ECO:0000313" key="1">
    <source>
        <dbReference type="EMBL" id="KAG0590084.1"/>
    </source>
</evidence>
<gene>
    <name evidence="1" type="ORF">KC19_1G070500</name>
</gene>
<dbReference type="AlphaFoldDB" id="A0A8T0J2D2"/>
<dbReference type="Gene3D" id="3.40.50.720">
    <property type="entry name" value="NAD(P)-binding Rossmann-like Domain"/>
    <property type="match status" value="1"/>
</dbReference>
<dbReference type="PANTHER" id="PTHR44375">
    <property type="entry name" value="BETA-KETOACYL-ACP REDUCTASE-LIKE PROTEIN-RELATED"/>
    <property type="match status" value="1"/>
</dbReference>
<dbReference type="SUPFAM" id="SSF51735">
    <property type="entry name" value="NAD(P)-binding Rossmann-fold domains"/>
    <property type="match status" value="1"/>
</dbReference>
<dbReference type="PRINTS" id="PR00081">
    <property type="entry name" value="GDHRDH"/>
</dbReference>
<proteinExistence type="predicted"/>